<dbReference type="InterPro" id="IPR003959">
    <property type="entry name" value="ATPase_AAA_core"/>
</dbReference>
<dbReference type="SMART" id="SM00382">
    <property type="entry name" value="AAA"/>
    <property type="match status" value="1"/>
</dbReference>
<protein>
    <submittedName>
        <fullName evidence="2">ATPase</fullName>
    </submittedName>
</protein>
<dbReference type="PANTHER" id="PTHR23074">
    <property type="entry name" value="AAA DOMAIN-CONTAINING"/>
    <property type="match status" value="1"/>
</dbReference>
<organism evidence="2 3">
    <name type="scientific">Xanthomonas euroxanthea</name>
    <dbReference type="NCBI Taxonomy" id="2259622"/>
    <lineage>
        <taxon>Bacteria</taxon>
        <taxon>Pseudomonadati</taxon>
        <taxon>Pseudomonadota</taxon>
        <taxon>Gammaproteobacteria</taxon>
        <taxon>Lysobacterales</taxon>
        <taxon>Lysobacteraceae</taxon>
        <taxon>Xanthomonas</taxon>
    </lineage>
</organism>
<reference evidence="2 3" key="1">
    <citation type="submission" date="2018-06" db="EMBL/GenBank/DDBJ databases">
        <authorList>
            <person name="Pothier F. J."/>
        </authorList>
    </citation>
    <scope>NUCLEOTIDE SEQUENCE [LARGE SCALE GENOMIC DNA]</scope>
    <source>
        <strain evidence="2 3">CPBF 424</strain>
    </source>
</reference>
<dbReference type="AlphaFoldDB" id="A0AA46C901"/>
<feature type="domain" description="AAA+ ATPase" evidence="1">
    <location>
        <begin position="117"/>
        <end position="249"/>
    </location>
</feature>
<dbReference type="Pfam" id="PF00004">
    <property type="entry name" value="AAA"/>
    <property type="match status" value="1"/>
</dbReference>
<sequence length="367" mass="40281">MNVVDSNAIVEFAEAALAADYTRLRRVGQRLARELDACDVEGARRLRSALSKKGVPLQASGFTEMLPVDAKSRLPLVEEHSWPSAPTFLSQPAREQYENFLSDAENYSLLAAKGIASRLSLLLSGPPGTGKTLIAGQIAAQMGRKLYVARLDSVISSMLGDTAKNIRAIFDFVAGKNAVLFLDELDALAKMRDDRNELGELKRVVNTVIQGIDSLDAEAVVIGATNHPQMLDAAIWRRFSYKINFGLPDFDLRQALWAYFLGDNEDLSGNANILAHLSEGLTGADIEQLALASRRRAVVESKEIDWMALALRTLQENRANSDMAATNATDARKLLTQELVNRFRAAQSDVARFLKISRQTVSAYLKG</sequence>
<dbReference type="RefSeq" id="WP_115677180.1">
    <property type="nucleotide sequence ID" value="NZ_LR994544.1"/>
</dbReference>
<dbReference type="EMBL" id="UIHB01000003">
    <property type="protein sequence ID" value="SUZ28578.1"/>
    <property type="molecule type" value="Genomic_DNA"/>
</dbReference>
<dbReference type="Proteomes" id="UP000254168">
    <property type="component" value="Unassembled WGS sequence"/>
</dbReference>
<dbReference type="SUPFAM" id="SSF52540">
    <property type="entry name" value="P-loop containing nucleoside triphosphate hydrolases"/>
    <property type="match status" value="1"/>
</dbReference>
<dbReference type="GO" id="GO:0016887">
    <property type="term" value="F:ATP hydrolysis activity"/>
    <property type="evidence" value="ECO:0007669"/>
    <property type="project" value="InterPro"/>
</dbReference>
<keyword evidence="3" id="KW-1185">Reference proteome</keyword>
<dbReference type="InterPro" id="IPR027417">
    <property type="entry name" value="P-loop_NTPase"/>
</dbReference>
<evidence type="ECO:0000313" key="2">
    <source>
        <dbReference type="EMBL" id="SUZ28578.1"/>
    </source>
</evidence>
<evidence type="ECO:0000313" key="3">
    <source>
        <dbReference type="Proteomes" id="UP000254168"/>
    </source>
</evidence>
<accession>A0AA46C901</accession>
<name>A0AA46C901_9XANT</name>
<evidence type="ECO:0000259" key="1">
    <source>
        <dbReference type="SMART" id="SM00382"/>
    </source>
</evidence>
<dbReference type="Gene3D" id="3.40.50.300">
    <property type="entry name" value="P-loop containing nucleotide triphosphate hydrolases"/>
    <property type="match status" value="1"/>
</dbReference>
<dbReference type="InterPro" id="IPR003593">
    <property type="entry name" value="AAA+_ATPase"/>
</dbReference>
<dbReference type="InterPro" id="IPR050304">
    <property type="entry name" value="MT-severing_AAA_ATPase"/>
</dbReference>
<dbReference type="PANTHER" id="PTHR23074:SF83">
    <property type="entry name" value="VACUOLAR PROTEIN SORTING-ASSOCIATED PROTEIN 4A"/>
    <property type="match status" value="1"/>
</dbReference>
<proteinExistence type="predicted"/>
<gene>
    <name evidence="2" type="ORF">CPBF424_23950</name>
</gene>
<dbReference type="CDD" id="cd19481">
    <property type="entry name" value="RecA-like_protease"/>
    <property type="match status" value="1"/>
</dbReference>
<dbReference type="GO" id="GO:0005524">
    <property type="term" value="F:ATP binding"/>
    <property type="evidence" value="ECO:0007669"/>
    <property type="project" value="InterPro"/>
</dbReference>
<comment type="caution">
    <text evidence="2">The sequence shown here is derived from an EMBL/GenBank/DDBJ whole genome shotgun (WGS) entry which is preliminary data.</text>
</comment>